<evidence type="ECO:0000256" key="6">
    <source>
        <dbReference type="ARBA" id="ARBA00022839"/>
    </source>
</evidence>
<comment type="subunit">
    <text evidence="2 7">Heterodimer of SbcC and SbcD.</text>
</comment>
<keyword evidence="7" id="KW-0255">Endonuclease</keyword>
<keyword evidence="7" id="KW-0233">DNA recombination</keyword>
<evidence type="ECO:0000256" key="1">
    <source>
        <dbReference type="ARBA" id="ARBA00010555"/>
    </source>
</evidence>
<accession>A0A5B8YH79</accession>
<dbReference type="PANTHER" id="PTHR30337:SF0">
    <property type="entry name" value="NUCLEASE SBCCD SUBUNIT D"/>
    <property type="match status" value="1"/>
</dbReference>
<dbReference type="GO" id="GO:0006310">
    <property type="term" value="P:DNA recombination"/>
    <property type="evidence" value="ECO:0007669"/>
    <property type="project" value="UniProtKB-KW"/>
</dbReference>
<dbReference type="RefSeq" id="WP_146832255.1">
    <property type="nucleotide sequence ID" value="NZ_CP042476.1"/>
</dbReference>
<dbReference type="InterPro" id="IPR029052">
    <property type="entry name" value="Metallo-depent_PP-like"/>
</dbReference>
<dbReference type="EMBL" id="CP042476">
    <property type="protein sequence ID" value="QED37332.1"/>
    <property type="molecule type" value="Genomic_DNA"/>
</dbReference>
<keyword evidence="4 7" id="KW-0540">Nuclease</keyword>
<dbReference type="Pfam" id="PF00149">
    <property type="entry name" value="Metallophos"/>
    <property type="match status" value="1"/>
</dbReference>
<evidence type="ECO:0000256" key="4">
    <source>
        <dbReference type="ARBA" id="ARBA00022722"/>
    </source>
</evidence>
<dbReference type="CDD" id="cd00840">
    <property type="entry name" value="MPP_Mre11_N"/>
    <property type="match status" value="1"/>
</dbReference>
<comment type="similarity">
    <text evidence="1 7">Belongs to the SbcD family.</text>
</comment>
<evidence type="ECO:0000313" key="11">
    <source>
        <dbReference type="Proteomes" id="UP000321954"/>
    </source>
</evidence>
<evidence type="ECO:0000313" key="10">
    <source>
        <dbReference type="EMBL" id="QED37332.1"/>
    </source>
</evidence>
<dbReference type="AlphaFoldDB" id="A0A5B8YH79"/>
<dbReference type="GO" id="GO:0006260">
    <property type="term" value="P:DNA replication"/>
    <property type="evidence" value="ECO:0007669"/>
    <property type="project" value="UniProtKB-KW"/>
</dbReference>
<dbReference type="KEGG" id="anp:FK178_06200"/>
<comment type="function">
    <text evidence="7">SbcCD cleaves DNA hairpin structures. These structures can inhibit DNA replication and are intermediates in certain DNA recombination reactions. The complex acts as a 3'-&gt;5' double strand exonuclease that can open hairpins. It also has a 5' single-strand endonuclease activity.</text>
</comment>
<evidence type="ECO:0000259" key="8">
    <source>
        <dbReference type="Pfam" id="PF00149"/>
    </source>
</evidence>
<evidence type="ECO:0000259" key="9">
    <source>
        <dbReference type="Pfam" id="PF12320"/>
    </source>
</evidence>
<feature type="domain" description="Calcineurin-like phosphoesterase" evidence="8">
    <location>
        <begin position="1"/>
        <end position="229"/>
    </location>
</feature>
<evidence type="ECO:0000256" key="5">
    <source>
        <dbReference type="ARBA" id="ARBA00022801"/>
    </source>
</evidence>
<dbReference type="InterPro" id="IPR041796">
    <property type="entry name" value="Mre11_N"/>
</dbReference>
<protein>
    <recommendedName>
        <fullName evidence="3 7">Nuclease SbcCD subunit D</fullName>
    </recommendedName>
</protein>
<sequence>MKILHTADWHIGKKLHKHDLSPDFDLFINWLCITIEKHGVEVLLVSGDIFDLANPSSEARKQYYRTLMQLKKLNCKLILTGGNHDSPAMLDAPKEILRELEMHVIGGLPQELEEVIIPLKGKNGEIEIVIAALPFLRDADLRTAGDAITYEDRLEAIRKGIQNTFAKTAHLCKEKYPGIPAIALGHLFAAGAETSESERDIQIGNQAAFNALQFGDYFNYIALGHIHKPQRVNAPVPAFYSGSPIPLSFSERKDEKRVLLINTEAGFIPESIPIPSSRRLLKLSGNLEELQLKLSGLEKHGALDSLLEVILEEDKYDADKIFRFDELVSGFNTPGFEIVKHRTNFVHKLQGASELYQNTVKLEDLSPAEVFLELIKKQDYDKDTYTELIGAFNELLEQVQYNENEESL</sequence>
<dbReference type="PANTHER" id="PTHR30337">
    <property type="entry name" value="COMPONENT OF ATP-DEPENDENT DSDNA EXONUCLEASE"/>
    <property type="match status" value="1"/>
</dbReference>
<feature type="domain" description="Nuclease SbcCD subunit D C-terminal" evidence="9">
    <location>
        <begin position="278"/>
        <end position="378"/>
    </location>
</feature>
<dbReference type="InterPro" id="IPR026843">
    <property type="entry name" value="SbcD_C"/>
</dbReference>
<keyword evidence="6 7" id="KW-0269">Exonuclease</keyword>
<organism evidence="10 11">
    <name type="scientific">Antarcticibacterium arcticum</name>
    <dbReference type="NCBI Taxonomy" id="2585771"/>
    <lineage>
        <taxon>Bacteria</taxon>
        <taxon>Pseudomonadati</taxon>
        <taxon>Bacteroidota</taxon>
        <taxon>Flavobacteriia</taxon>
        <taxon>Flavobacteriales</taxon>
        <taxon>Flavobacteriaceae</taxon>
        <taxon>Antarcticibacterium</taxon>
    </lineage>
</organism>
<dbReference type="GO" id="GO:0004519">
    <property type="term" value="F:endonuclease activity"/>
    <property type="evidence" value="ECO:0007669"/>
    <property type="project" value="UniProtKB-KW"/>
</dbReference>
<dbReference type="InterPro" id="IPR004843">
    <property type="entry name" value="Calcineurin-like_PHP"/>
</dbReference>
<evidence type="ECO:0000256" key="2">
    <source>
        <dbReference type="ARBA" id="ARBA00011322"/>
    </source>
</evidence>
<dbReference type="Proteomes" id="UP000321954">
    <property type="component" value="Chromosome"/>
</dbReference>
<dbReference type="SUPFAM" id="SSF56300">
    <property type="entry name" value="Metallo-dependent phosphatases"/>
    <property type="match status" value="1"/>
</dbReference>
<evidence type="ECO:0000256" key="7">
    <source>
        <dbReference type="RuleBase" id="RU363069"/>
    </source>
</evidence>
<dbReference type="Gene3D" id="3.60.21.10">
    <property type="match status" value="1"/>
</dbReference>
<dbReference type="InterPro" id="IPR004593">
    <property type="entry name" value="SbcD"/>
</dbReference>
<keyword evidence="11" id="KW-1185">Reference proteome</keyword>
<proteinExistence type="inferred from homology"/>
<gene>
    <name evidence="7 10" type="primary">sbcD</name>
    <name evidence="10" type="ORF">FK178_06200</name>
</gene>
<dbReference type="NCBIfam" id="TIGR00619">
    <property type="entry name" value="sbcd"/>
    <property type="match status" value="1"/>
</dbReference>
<dbReference type="Pfam" id="PF12320">
    <property type="entry name" value="SbcD_C"/>
    <property type="match status" value="1"/>
</dbReference>
<dbReference type="OrthoDB" id="9773856at2"/>
<dbReference type="InterPro" id="IPR050535">
    <property type="entry name" value="DNA_Repair-Maintenance_Comp"/>
</dbReference>
<evidence type="ECO:0000256" key="3">
    <source>
        <dbReference type="ARBA" id="ARBA00013365"/>
    </source>
</evidence>
<keyword evidence="7" id="KW-0235">DNA replication</keyword>
<name>A0A5B8YH79_9FLAO</name>
<dbReference type="GO" id="GO:0008408">
    <property type="term" value="F:3'-5' exonuclease activity"/>
    <property type="evidence" value="ECO:0007669"/>
    <property type="project" value="InterPro"/>
</dbReference>
<keyword evidence="5 7" id="KW-0378">Hydrolase</keyword>
<reference evidence="10 11" key="1">
    <citation type="submission" date="2019-08" db="EMBL/GenBank/DDBJ databases">
        <title>Antarcticibacterium arcticum sp. nov., a bacterium isolated from marine sediment of the Canadian Beaufort Sea.</title>
        <authorList>
            <person name="Lee Y.M."/>
            <person name="Baek K."/>
            <person name="Lee D.-H."/>
            <person name="Shin S.C."/>
            <person name="Jin Y.K."/>
            <person name="Park Y."/>
        </authorList>
    </citation>
    <scope>NUCLEOTIDE SEQUENCE [LARGE SCALE GENOMIC DNA]</scope>
    <source>
        <strain evidence="10 11">PAMC 28998</strain>
    </source>
</reference>